<keyword evidence="6" id="KW-1185">Reference proteome</keyword>
<accession>A0ABX1NMF6</accession>
<reference evidence="5 6" key="1">
    <citation type="submission" date="2019-12" db="EMBL/GenBank/DDBJ databases">
        <title>Comparative genomics gives insights into the taxonomy of the Azoarcus-Aromatoleum group and reveals separate origins of nif in the plant-associated Azoarcus and non-plant-associated Aromatoleum sub-groups.</title>
        <authorList>
            <person name="Lafos M."/>
            <person name="Maluk M."/>
            <person name="Batista M."/>
            <person name="Junghare M."/>
            <person name="Carmona M."/>
            <person name="Faoro H."/>
            <person name="Cruz L.M."/>
            <person name="Battistoni F."/>
            <person name="De Souza E."/>
            <person name="Pedrosa F."/>
            <person name="Chen W.-M."/>
            <person name="Poole P.S."/>
            <person name="Dixon R.A."/>
            <person name="James E.K."/>
        </authorList>
    </citation>
    <scope>NUCLEOTIDE SEQUENCE [LARGE SCALE GENOMIC DNA]</scope>
    <source>
        <strain evidence="5 6">T</strain>
    </source>
</reference>
<evidence type="ECO:0000256" key="2">
    <source>
        <dbReference type="ARBA" id="ARBA00023125"/>
    </source>
</evidence>
<dbReference type="InterPro" id="IPR018060">
    <property type="entry name" value="HTH_AraC"/>
</dbReference>
<dbReference type="SUPFAM" id="SSF52317">
    <property type="entry name" value="Class I glutamine amidotransferase-like"/>
    <property type="match status" value="1"/>
</dbReference>
<dbReference type="PROSITE" id="PS00041">
    <property type="entry name" value="HTH_ARAC_FAMILY_1"/>
    <property type="match status" value="1"/>
</dbReference>
<comment type="caution">
    <text evidence="5">The sequence shown here is derived from an EMBL/GenBank/DDBJ whole genome shotgun (WGS) entry which is preliminary data.</text>
</comment>
<dbReference type="InterPro" id="IPR029062">
    <property type="entry name" value="Class_I_gatase-like"/>
</dbReference>
<dbReference type="Pfam" id="PF12833">
    <property type="entry name" value="HTH_18"/>
    <property type="match status" value="1"/>
</dbReference>
<feature type="domain" description="HTH araC/xylS-type" evidence="4">
    <location>
        <begin position="225"/>
        <end position="323"/>
    </location>
</feature>
<dbReference type="PANTHER" id="PTHR43130">
    <property type="entry name" value="ARAC-FAMILY TRANSCRIPTIONAL REGULATOR"/>
    <property type="match status" value="1"/>
</dbReference>
<sequence>MTRAGVNGGATGPVRIGFLLLDNFTLIAHSAAIEPLHMANQLSGQEHYQWLTLSETGEPVRASDGQRMLVDAAIDDALDLDIVIVCGGVAPQQTHGKSHLRFLQALARRACMIGGVATGTWTLAQAGLLDGYRASIHWELIPGLQEAFPRVIVTNRLFTIEAKRLTASGGTAALDMMLNLIGQQHGAELMAAISERVACDRVRTEEEQQRVPLRHVLGTSQPKLLEVVALMEANVEEPLELEELADAVNVSRRQVERLFVKHLACSPSRYYQNVRLSRGRQLLQQTSMTVIEVASACGFASAPHFSRRYNELFGLPPSNERTCEPVRRAGRGRRKVFMSDELSTFRTAIVAVSQEALALLAARSEASYAGVGRALSSVGAH</sequence>
<dbReference type="InterPro" id="IPR002818">
    <property type="entry name" value="DJ-1/PfpI"/>
</dbReference>
<evidence type="ECO:0000259" key="4">
    <source>
        <dbReference type="PROSITE" id="PS01124"/>
    </source>
</evidence>
<dbReference type="InterPro" id="IPR052158">
    <property type="entry name" value="INH-QAR"/>
</dbReference>
<dbReference type="InterPro" id="IPR018062">
    <property type="entry name" value="HTH_AraC-typ_CS"/>
</dbReference>
<dbReference type="Gene3D" id="1.10.10.60">
    <property type="entry name" value="Homeodomain-like"/>
    <property type="match status" value="1"/>
</dbReference>
<dbReference type="SMART" id="SM00342">
    <property type="entry name" value="HTH_ARAC"/>
    <property type="match status" value="1"/>
</dbReference>
<dbReference type="PROSITE" id="PS01124">
    <property type="entry name" value="HTH_ARAC_FAMILY_2"/>
    <property type="match status" value="1"/>
</dbReference>
<dbReference type="Proteomes" id="UP000634522">
    <property type="component" value="Unassembled WGS sequence"/>
</dbReference>
<organism evidence="5 6">
    <name type="scientific">Aromatoleum toluolicum</name>
    <dbReference type="NCBI Taxonomy" id="90060"/>
    <lineage>
        <taxon>Bacteria</taxon>
        <taxon>Pseudomonadati</taxon>
        <taxon>Pseudomonadota</taxon>
        <taxon>Betaproteobacteria</taxon>
        <taxon>Rhodocyclales</taxon>
        <taxon>Rhodocyclaceae</taxon>
        <taxon>Aromatoleum</taxon>
    </lineage>
</organism>
<dbReference type="Pfam" id="PF01965">
    <property type="entry name" value="DJ-1_PfpI"/>
    <property type="match status" value="1"/>
</dbReference>
<evidence type="ECO:0000256" key="1">
    <source>
        <dbReference type="ARBA" id="ARBA00023015"/>
    </source>
</evidence>
<evidence type="ECO:0000313" key="5">
    <source>
        <dbReference type="EMBL" id="NMG00425.1"/>
    </source>
</evidence>
<dbReference type="SUPFAM" id="SSF46689">
    <property type="entry name" value="Homeodomain-like"/>
    <property type="match status" value="2"/>
</dbReference>
<dbReference type="EMBL" id="WTVS01000077">
    <property type="protein sequence ID" value="NMG00425.1"/>
    <property type="molecule type" value="Genomic_DNA"/>
</dbReference>
<name>A0ABX1NMF6_9RHOO</name>
<keyword evidence="2" id="KW-0238">DNA-binding</keyword>
<keyword evidence="3" id="KW-0804">Transcription</keyword>
<dbReference type="CDD" id="cd03136">
    <property type="entry name" value="GATase1_AraC_ArgR_like"/>
    <property type="match status" value="1"/>
</dbReference>
<evidence type="ECO:0000256" key="3">
    <source>
        <dbReference type="ARBA" id="ARBA00023163"/>
    </source>
</evidence>
<dbReference type="PANTHER" id="PTHR43130:SF3">
    <property type="entry name" value="HTH-TYPE TRANSCRIPTIONAL REGULATOR RV1931C"/>
    <property type="match status" value="1"/>
</dbReference>
<keyword evidence="1" id="KW-0805">Transcription regulation</keyword>
<protein>
    <submittedName>
        <fullName evidence="5">Helix-turn-helix domain-containing protein</fullName>
    </submittedName>
</protein>
<proteinExistence type="predicted"/>
<dbReference type="InterPro" id="IPR009057">
    <property type="entry name" value="Homeodomain-like_sf"/>
</dbReference>
<gene>
    <name evidence="5" type="ORF">GPA27_23890</name>
</gene>
<dbReference type="Gene3D" id="3.40.50.880">
    <property type="match status" value="1"/>
</dbReference>
<evidence type="ECO:0000313" key="6">
    <source>
        <dbReference type="Proteomes" id="UP000634522"/>
    </source>
</evidence>